<dbReference type="Gene3D" id="3.80.10.10">
    <property type="entry name" value="Ribonuclease Inhibitor"/>
    <property type="match status" value="1"/>
</dbReference>
<dbReference type="SUPFAM" id="SSF52047">
    <property type="entry name" value="RNI-like"/>
    <property type="match status" value="1"/>
</dbReference>
<reference evidence="2" key="1">
    <citation type="journal article" date="2014" name="Proc. Natl. Acad. Sci. U.S.A.">
        <title>Extensive sampling of basidiomycete genomes demonstrates inadequacy of the white-rot/brown-rot paradigm for wood decay fungi.</title>
        <authorList>
            <person name="Riley R."/>
            <person name="Salamov A.A."/>
            <person name="Brown D.W."/>
            <person name="Nagy L.G."/>
            <person name="Floudas D."/>
            <person name="Held B.W."/>
            <person name="Levasseur A."/>
            <person name="Lombard V."/>
            <person name="Morin E."/>
            <person name="Otillar R."/>
            <person name="Lindquist E.A."/>
            <person name="Sun H."/>
            <person name="LaButti K.M."/>
            <person name="Schmutz J."/>
            <person name="Jabbour D."/>
            <person name="Luo H."/>
            <person name="Baker S.E."/>
            <person name="Pisabarro A.G."/>
            <person name="Walton J.D."/>
            <person name="Blanchette R.A."/>
            <person name="Henrissat B."/>
            <person name="Martin F."/>
            <person name="Cullen D."/>
            <person name="Hibbett D.S."/>
            <person name="Grigoriev I.V."/>
        </authorList>
    </citation>
    <scope>NUCLEOTIDE SEQUENCE [LARGE SCALE GENOMIC DNA]</scope>
    <source>
        <strain evidence="2">FD-172 SS1</strain>
    </source>
</reference>
<protein>
    <submittedName>
        <fullName evidence="1">Uncharacterized protein</fullName>
    </submittedName>
</protein>
<dbReference type="InterPro" id="IPR032675">
    <property type="entry name" value="LRR_dom_sf"/>
</dbReference>
<dbReference type="HOGENOM" id="CLU_019609_0_0_1"/>
<dbReference type="Proteomes" id="UP000027195">
    <property type="component" value="Unassembled WGS sequence"/>
</dbReference>
<accession>A0A067MAN8</accession>
<sequence length="447" mass="50450">MSHTITRQPLAQTLPHDALLKIFEAYWHTKQQNLRQLGNALRIAHVCGRWRKVAQAYAPFWSHIHLNFAGREVDKQAAHWLGFTKRLNSGIHLYIYSPRREDQPIESKGAARDRLAQLARVLEESMGRWTSISVQLDLAEIKEFFQDTLQVTCAPNLEMVSVELALEPKDPPSLHIPYDRPPHSQANISMKCARCIPILTLNLGWAISKLTMELEDTGVTSNNVLGVLRRCPNLVELLLETFCEYVGEPMSTSTIHLLHLQHISVSGVYDLHNILSLLHLPSLQIFEVRNMEWTDAAVDSILATFQACASSLLDISIGLDEEGYSEDDSDIDLPVVSDPIILASLTQCYFRPWDYNGGNRLLQRLSFPQASRLVIANVGFNIASRTISSCPELRHLTLYDIDENQAPIPVPLLLPHLEALEIMVSTHFLGHLNTPRLERLTIWGSLS</sequence>
<proteinExistence type="predicted"/>
<evidence type="ECO:0000313" key="2">
    <source>
        <dbReference type="Proteomes" id="UP000027195"/>
    </source>
</evidence>
<dbReference type="EMBL" id="KL198049">
    <property type="protein sequence ID" value="KDQ12644.1"/>
    <property type="molecule type" value="Genomic_DNA"/>
</dbReference>
<dbReference type="InParanoid" id="A0A067MAN8"/>
<dbReference type="OrthoDB" id="2269034at2759"/>
<keyword evidence="2" id="KW-1185">Reference proteome</keyword>
<dbReference type="AlphaFoldDB" id="A0A067MAN8"/>
<name>A0A067MAN8_BOTB1</name>
<gene>
    <name evidence="1" type="ORF">BOTBODRAFT_413970</name>
</gene>
<evidence type="ECO:0000313" key="1">
    <source>
        <dbReference type="EMBL" id="KDQ12644.1"/>
    </source>
</evidence>
<organism evidence="1 2">
    <name type="scientific">Botryobasidium botryosum (strain FD-172 SS1)</name>
    <dbReference type="NCBI Taxonomy" id="930990"/>
    <lineage>
        <taxon>Eukaryota</taxon>
        <taxon>Fungi</taxon>
        <taxon>Dikarya</taxon>
        <taxon>Basidiomycota</taxon>
        <taxon>Agaricomycotina</taxon>
        <taxon>Agaricomycetes</taxon>
        <taxon>Cantharellales</taxon>
        <taxon>Botryobasidiaceae</taxon>
        <taxon>Botryobasidium</taxon>
    </lineage>
</organism>